<evidence type="ECO:0000256" key="3">
    <source>
        <dbReference type="SAM" id="MobiDB-lite"/>
    </source>
</evidence>
<dbReference type="EMBL" id="JBAHYK010004130">
    <property type="protein sequence ID" value="KAL0562973.1"/>
    <property type="molecule type" value="Genomic_DNA"/>
</dbReference>
<feature type="region of interest" description="Disordered" evidence="3">
    <location>
        <begin position="531"/>
        <end position="562"/>
    </location>
</feature>
<gene>
    <name evidence="4" type="ORF">V5O48_019105</name>
</gene>
<dbReference type="Gene3D" id="3.30.420.40">
    <property type="match status" value="2"/>
</dbReference>
<proteinExistence type="predicted"/>
<sequence length="562" mass="60557">MWIKALDMLLQKLHQTSFLPRIKSISGCAQHALVWWKSTSVPSLSSLDPHMPLHSHFPAPSFSLPNTPTAQDTSSHTHALAIETLLGGPDRMAQRVGTCATASLIAAQLLRVRETWPQEVWARTGRVQLASAFLASLISGKWAPMTEGEACATGIWVHGPGTSGISVVGSGPAGYWDENVLDIVGGGREEGRRVRGWLGDVDVSGGARKIGNVSRYLVERFGFESDTIVTPFTSDYLATYVSVCPSPSDAVLSFGPMDSLLTPAAHYLPTRLYSLFPHPAQEPGEKRKYIAVLTSRNADVPRALVRDMYTKSWSAFDRLVAIVPPGGSIGLDDKLFSYWHLQGDVYPLERVKGIFRFETGIKVQEFRDLRANPRCLIESQILSFRVRWGRMVAAGLLSPNPPPPQIQQSTNPASPHPHPHPQPHILPSTSPLLPFVPIDRSPLPKRVISLGAAANFPAIANIVGDVFNAPVYVPATQVDGVQLPWGSPQRNAPGRGYPGRASLGMAWVGRWIWAKVGTSALVGAGAGVVGGGRSRSGSVSTNPGTPDRGGSPVWGKGGFDEE</sequence>
<keyword evidence="1" id="KW-0808">Transferase</keyword>
<organism evidence="4 5">
    <name type="scientific">Marasmius crinis-equi</name>
    <dbReference type="NCBI Taxonomy" id="585013"/>
    <lineage>
        <taxon>Eukaryota</taxon>
        <taxon>Fungi</taxon>
        <taxon>Dikarya</taxon>
        <taxon>Basidiomycota</taxon>
        <taxon>Agaricomycotina</taxon>
        <taxon>Agaricomycetes</taxon>
        <taxon>Agaricomycetidae</taxon>
        <taxon>Agaricales</taxon>
        <taxon>Marasmiineae</taxon>
        <taxon>Marasmiaceae</taxon>
        <taxon>Marasmius</taxon>
    </lineage>
</organism>
<reference evidence="4 5" key="1">
    <citation type="submission" date="2024-02" db="EMBL/GenBank/DDBJ databases">
        <title>A draft genome for the cacao thread blight pathogen Marasmius crinis-equi.</title>
        <authorList>
            <person name="Cohen S.P."/>
            <person name="Baruah I.K."/>
            <person name="Amoako-Attah I."/>
            <person name="Bukari Y."/>
            <person name="Meinhardt L.W."/>
            <person name="Bailey B.A."/>
        </authorList>
    </citation>
    <scope>NUCLEOTIDE SEQUENCE [LARGE SCALE GENOMIC DNA]</scope>
    <source>
        <strain evidence="4 5">GH-76</strain>
    </source>
</reference>
<accession>A0ABR3EJE1</accession>
<name>A0ABR3EJE1_9AGAR</name>
<feature type="non-terminal residue" evidence="4">
    <location>
        <position position="562"/>
    </location>
</feature>
<evidence type="ECO:0000313" key="4">
    <source>
        <dbReference type="EMBL" id="KAL0562973.1"/>
    </source>
</evidence>
<feature type="compositionally biased region" description="Pro residues" evidence="3">
    <location>
        <begin position="414"/>
        <end position="424"/>
    </location>
</feature>
<evidence type="ECO:0000256" key="1">
    <source>
        <dbReference type="ARBA" id="ARBA00022679"/>
    </source>
</evidence>
<feature type="region of interest" description="Disordered" evidence="3">
    <location>
        <begin position="399"/>
        <end position="426"/>
    </location>
</feature>
<dbReference type="PANTHER" id="PTHR10196">
    <property type="entry name" value="SUGAR KINASE"/>
    <property type="match status" value="1"/>
</dbReference>
<comment type="caution">
    <text evidence="4">The sequence shown here is derived from an EMBL/GenBank/DDBJ whole genome shotgun (WGS) entry which is preliminary data.</text>
</comment>
<keyword evidence="2" id="KW-0418">Kinase</keyword>
<evidence type="ECO:0000256" key="2">
    <source>
        <dbReference type="ARBA" id="ARBA00022777"/>
    </source>
</evidence>
<dbReference type="Proteomes" id="UP001465976">
    <property type="component" value="Unassembled WGS sequence"/>
</dbReference>
<keyword evidence="5" id="KW-1185">Reference proteome</keyword>
<dbReference type="PANTHER" id="PTHR10196:SF57">
    <property type="entry name" value="XYLULOSE KINASE"/>
    <property type="match status" value="1"/>
</dbReference>
<evidence type="ECO:0000313" key="5">
    <source>
        <dbReference type="Proteomes" id="UP001465976"/>
    </source>
</evidence>
<protein>
    <submittedName>
        <fullName evidence="4">Uncharacterized protein</fullName>
    </submittedName>
</protein>